<dbReference type="PANTHER" id="PTHR34797:SF1">
    <property type="entry name" value="ATG8-INTERACTING PROTEIN 2"/>
    <property type="match status" value="1"/>
</dbReference>
<evidence type="ECO:0008006" key="4">
    <source>
        <dbReference type="Google" id="ProtNLM"/>
    </source>
</evidence>
<feature type="region of interest" description="Disordered" evidence="1">
    <location>
        <begin position="172"/>
        <end position="191"/>
    </location>
</feature>
<organism evidence="2 3">
    <name type="scientific">Dioscorea zingiberensis</name>
    <dbReference type="NCBI Taxonomy" id="325984"/>
    <lineage>
        <taxon>Eukaryota</taxon>
        <taxon>Viridiplantae</taxon>
        <taxon>Streptophyta</taxon>
        <taxon>Embryophyta</taxon>
        <taxon>Tracheophyta</taxon>
        <taxon>Spermatophyta</taxon>
        <taxon>Magnoliopsida</taxon>
        <taxon>Liliopsida</taxon>
        <taxon>Dioscoreales</taxon>
        <taxon>Dioscoreaceae</taxon>
        <taxon>Dioscorea</taxon>
    </lineage>
</organism>
<gene>
    <name evidence="2" type="ORF">J5N97_023554</name>
</gene>
<dbReference type="Proteomes" id="UP001085076">
    <property type="component" value="Miscellaneous, Linkage group lg07"/>
</dbReference>
<dbReference type="AlphaFoldDB" id="A0A9D5C503"/>
<dbReference type="OrthoDB" id="604034at2759"/>
<dbReference type="InterPro" id="IPR040304">
    <property type="entry name" value="ATG8-IP-1/2"/>
</dbReference>
<accession>A0A9D5C503</accession>
<name>A0A9D5C503_9LILI</name>
<feature type="compositionally biased region" description="Low complexity" evidence="1">
    <location>
        <begin position="30"/>
        <end position="40"/>
    </location>
</feature>
<protein>
    <recommendedName>
        <fullName evidence="4">ATG8-interacting protein 1</fullName>
    </recommendedName>
</protein>
<reference evidence="2" key="2">
    <citation type="journal article" date="2022" name="Hortic Res">
        <title>The genome of Dioscorea zingiberensis sheds light on the biosynthesis, origin and evolution of the medicinally important diosgenin saponins.</title>
        <authorList>
            <person name="Li Y."/>
            <person name="Tan C."/>
            <person name="Li Z."/>
            <person name="Guo J."/>
            <person name="Li S."/>
            <person name="Chen X."/>
            <person name="Wang C."/>
            <person name="Dai X."/>
            <person name="Yang H."/>
            <person name="Song W."/>
            <person name="Hou L."/>
            <person name="Xu J."/>
            <person name="Tong Z."/>
            <person name="Xu A."/>
            <person name="Yuan X."/>
            <person name="Wang W."/>
            <person name="Yang Q."/>
            <person name="Chen L."/>
            <person name="Sun Z."/>
            <person name="Wang K."/>
            <person name="Pan B."/>
            <person name="Chen J."/>
            <person name="Bao Y."/>
            <person name="Liu F."/>
            <person name="Qi X."/>
            <person name="Gang D.R."/>
            <person name="Wen J."/>
            <person name="Li J."/>
        </authorList>
    </citation>
    <scope>NUCLEOTIDE SEQUENCE</scope>
    <source>
        <strain evidence="2">Dzin_1.0</strain>
    </source>
</reference>
<sequence>MADDEKGGEGNSSRGADWEVVSLTASAYAAAPSPGGFSSPDESRDLNFDKNEHVPSDPMFMSGHFVFPPSEHENLPIEHFADEIQNEPGGEDIASILEEGENHTKAKSKTDESLHGIQMFDSGEQLSVHPMEFGGGKSLHGLSFVGKEDIMYSSSEFGALHADTDISMANPCDESADTIEPNDPSQRDVDSAQDTDALKLNRSNKNDGSGLPCEAWWKRHAASWYSHAKEGNTFWSVFVAAALMGLVILGKRWHRENLQLQQLKWQFNINAERVKWMTGPINRFKDILVGSHQRSLLLRAEAIPNHQVL</sequence>
<dbReference type="PANTHER" id="PTHR34797">
    <property type="entry name" value="ATG8-INTERACTING PROTEIN 2"/>
    <property type="match status" value="1"/>
</dbReference>
<proteinExistence type="predicted"/>
<feature type="region of interest" description="Disordered" evidence="1">
    <location>
        <begin position="30"/>
        <end position="54"/>
    </location>
</feature>
<keyword evidence="3" id="KW-1185">Reference proteome</keyword>
<comment type="caution">
    <text evidence="2">The sequence shown here is derived from an EMBL/GenBank/DDBJ whole genome shotgun (WGS) entry which is preliminary data.</text>
</comment>
<reference evidence="2" key="1">
    <citation type="submission" date="2021-03" db="EMBL/GenBank/DDBJ databases">
        <authorList>
            <person name="Li Z."/>
            <person name="Yang C."/>
        </authorList>
    </citation>
    <scope>NUCLEOTIDE SEQUENCE</scope>
    <source>
        <strain evidence="2">Dzin_1.0</strain>
        <tissue evidence="2">Leaf</tissue>
    </source>
</reference>
<feature type="compositionally biased region" description="Basic and acidic residues" evidence="1">
    <location>
        <begin position="41"/>
        <end position="54"/>
    </location>
</feature>
<dbReference type="EMBL" id="JAGGNH010000007">
    <property type="protein sequence ID" value="KAJ0966637.1"/>
    <property type="molecule type" value="Genomic_DNA"/>
</dbReference>
<evidence type="ECO:0000313" key="3">
    <source>
        <dbReference type="Proteomes" id="UP001085076"/>
    </source>
</evidence>
<evidence type="ECO:0000313" key="2">
    <source>
        <dbReference type="EMBL" id="KAJ0966637.1"/>
    </source>
</evidence>
<evidence type="ECO:0000256" key="1">
    <source>
        <dbReference type="SAM" id="MobiDB-lite"/>
    </source>
</evidence>